<organism evidence="1">
    <name type="scientific">viral metagenome</name>
    <dbReference type="NCBI Taxonomy" id="1070528"/>
    <lineage>
        <taxon>unclassified sequences</taxon>
        <taxon>metagenomes</taxon>
        <taxon>organismal metagenomes</taxon>
    </lineage>
</organism>
<sequence length="201" mass="23969">MIAVYRYVPAVPADSDVPVLPVVSFSTTYNINTLPTISMEYVEAIWSETNDFGIVMQYMESNIYYFLVPTDTYLPDTSTYHRMNLSENNVKDQHCDYYAKLIIARFTDRFSKRLRTRRILEIIQTRIIEHKQTIEFHQKFLEALQAYPWDDIHDRLLVQHIREASQEIVDTEQRYRPYEDGYYEAKHDFEEKRPSDSESSL</sequence>
<protein>
    <submittedName>
        <fullName evidence="1">Uncharacterized protein</fullName>
    </submittedName>
</protein>
<evidence type="ECO:0000313" key="1">
    <source>
        <dbReference type="EMBL" id="QHT80745.1"/>
    </source>
</evidence>
<dbReference type="EMBL" id="MN739974">
    <property type="protein sequence ID" value="QHT80745.1"/>
    <property type="molecule type" value="Genomic_DNA"/>
</dbReference>
<proteinExistence type="predicted"/>
<accession>A0A6C0HKR5</accession>
<reference evidence="1" key="1">
    <citation type="journal article" date="2020" name="Nature">
        <title>Giant virus diversity and host interactions through global metagenomics.</title>
        <authorList>
            <person name="Schulz F."/>
            <person name="Roux S."/>
            <person name="Paez-Espino D."/>
            <person name="Jungbluth S."/>
            <person name="Walsh D.A."/>
            <person name="Denef V.J."/>
            <person name="McMahon K.D."/>
            <person name="Konstantinidis K.T."/>
            <person name="Eloe-Fadrosh E.A."/>
            <person name="Kyrpides N.C."/>
            <person name="Woyke T."/>
        </authorList>
    </citation>
    <scope>NUCLEOTIDE SEQUENCE</scope>
    <source>
        <strain evidence="1">GVMAG-M-3300023184-121</strain>
    </source>
</reference>
<dbReference type="AlphaFoldDB" id="A0A6C0HKR5"/>
<name>A0A6C0HKR5_9ZZZZ</name>